<dbReference type="PATRIC" id="fig|1246626.3.peg.1508"/>
<dbReference type="eggNOG" id="COG0477">
    <property type="taxonomic scope" value="Bacteria"/>
</dbReference>
<dbReference type="RefSeq" id="WP_084167415.1">
    <property type="nucleotide sequence ID" value="NZ_CP003923.1"/>
</dbReference>
<dbReference type="Pfam" id="PF07690">
    <property type="entry name" value="MFS_1"/>
    <property type="match status" value="1"/>
</dbReference>
<dbReference type="InterPro" id="IPR036259">
    <property type="entry name" value="MFS_trans_sf"/>
</dbReference>
<dbReference type="Proteomes" id="UP000027142">
    <property type="component" value="Chromosome"/>
</dbReference>
<accession>A0A060LS85</accession>
<dbReference type="SUPFAM" id="SSF103473">
    <property type="entry name" value="MFS general substrate transporter"/>
    <property type="match status" value="1"/>
</dbReference>
<dbReference type="InterPro" id="IPR011701">
    <property type="entry name" value="MFS"/>
</dbReference>
<feature type="transmembrane region" description="Helical" evidence="2">
    <location>
        <begin position="83"/>
        <end position="103"/>
    </location>
</feature>
<dbReference type="STRING" id="1246626.BleG1_1523"/>
<comment type="subcellular location">
    <subcellularLocation>
        <location evidence="1">Cell membrane</location>
        <topology evidence="1">Multi-pass membrane protein</topology>
    </subcellularLocation>
</comment>
<feature type="transmembrane region" description="Helical" evidence="2">
    <location>
        <begin position="254"/>
        <end position="274"/>
    </location>
</feature>
<organism evidence="3 4">
    <name type="scientific">Shouchella lehensis G1</name>
    <dbReference type="NCBI Taxonomy" id="1246626"/>
    <lineage>
        <taxon>Bacteria</taxon>
        <taxon>Bacillati</taxon>
        <taxon>Bacillota</taxon>
        <taxon>Bacilli</taxon>
        <taxon>Bacillales</taxon>
        <taxon>Bacillaceae</taxon>
        <taxon>Shouchella</taxon>
    </lineage>
</organism>
<dbReference type="PANTHER" id="PTHR23526">
    <property type="entry name" value="INTEGRAL MEMBRANE TRANSPORT PROTEIN-RELATED"/>
    <property type="match status" value="1"/>
</dbReference>
<sequence>MPKKWMDSIFGHVVASKDLKLLLSIGGLYALSVALSNTFVNVFLWKQSGQFIDLALYNLMSVIFQPLAFLMAGKLSKHIDRVYVLRIGISLMSLFYIAVLVVGENAAQHLLLLGSLIGLGTGFYWLAFNVLTFEVTEPETRDFFNGFLGLLTSFAGMTGPLTAGFIITKRTGYQGYFFIFALSLTLFLLAVILTIWLGKRHAKGNFNIRHVLNERKRNKDWRKVTWAHVTQGLREGTFVFVIVVWVFVVTNNELALGTYGLVTSGTQFIFYYLTARLLKVAYRKRAILVGGLLLYGAIFLLLFHLTFPKLILYGIIISVAYPLLLIPYVSLTYDVIGKASRAAELRVEYIIVREWFLNIGRIASILFFIAIISIFPEEHAIPYVLLIVGSGHLWIYFFVKRIQHPDAHSDVMPNVNESEGQSSPDKTV</sequence>
<evidence type="ECO:0000313" key="4">
    <source>
        <dbReference type="Proteomes" id="UP000027142"/>
    </source>
</evidence>
<feature type="transmembrane region" description="Helical" evidence="2">
    <location>
        <begin position="286"/>
        <end position="305"/>
    </location>
</feature>
<feature type="transmembrane region" description="Helical" evidence="2">
    <location>
        <begin position="143"/>
        <end position="167"/>
    </location>
</feature>
<feature type="transmembrane region" description="Helical" evidence="2">
    <location>
        <begin position="381"/>
        <end position="399"/>
    </location>
</feature>
<dbReference type="KEGG" id="ble:BleG1_1523"/>
<evidence type="ECO:0000313" key="3">
    <source>
        <dbReference type="EMBL" id="AIC94101.1"/>
    </source>
</evidence>
<feature type="transmembrane region" description="Helical" evidence="2">
    <location>
        <begin position="21"/>
        <end position="45"/>
    </location>
</feature>
<feature type="transmembrane region" description="Helical" evidence="2">
    <location>
        <begin position="311"/>
        <end position="335"/>
    </location>
</feature>
<gene>
    <name evidence="3" type="ORF">BleG1_1523</name>
</gene>
<dbReference type="PANTHER" id="PTHR23526:SF2">
    <property type="entry name" value="MAJOR FACILITATOR SUPERFAMILY (MFS) PROFILE DOMAIN-CONTAINING PROTEIN"/>
    <property type="match status" value="1"/>
</dbReference>
<dbReference type="AlphaFoldDB" id="A0A060LS85"/>
<feature type="transmembrane region" description="Helical" evidence="2">
    <location>
        <begin position="225"/>
        <end position="248"/>
    </location>
</feature>
<evidence type="ECO:0000256" key="2">
    <source>
        <dbReference type="SAM" id="Phobius"/>
    </source>
</evidence>
<feature type="transmembrane region" description="Helical" evidence="2">
    <location>
        <begin position="355"/>
        <end position="375"/>
    </location>
</feature>
<feature type="transmembrane region" description="Helical" evidence="2">
    <location>
        <begin position="51"/>
        <end position="71"/>
    </location>
</feature>
<dbReference type="EMBL" id="CP003923">
    <property type="protein sequence ID" value="AIC94101.1"/>
    <property type="molecule type" value="Genomic_DNA"/>
</dbReference>
<dbReference type="InterPro" id="IPR052528">
    <property type="entry name" value="Sugar_transport-like"/>
</dbReference>
<dbReference type="GO" id="GO:0005886">
    <property type="term" value="C:plasma membrane"/>
    <property type="evidence" value="ECO:0007669"/>
    <property type="project" value="UniProtKB-SubCell"/>
</dbReference>
<keyword evidence="4" id="KW-1185">Reference proteome</keyword>
<evidence type="ECO:0000256" key="1">
    <source>
        <dbReference type="ARBA" id="ARBA00004651"/>
    </source>
</evidence>
<keyword evidence="2" id="KW-0812">Transmembrane</keyword>
<dbReference type="GO" id="GO:0022857">
    <property type="term" value="F:transmembrane transporter activity"/>
    <property type="evidence" value="ECO:0007669"/>
    <property type="project" value="InterPro"/>
</dbReference>
<reference evidence="3 4" key="1">
    <citation type="journal article" date="2014" name="Gene">
        <title>A comparative genomic analysis of the alkalitolerant soil bacterium Bacillus lehensis G1.</title>
        <authorList>
            <person name="Noor Y.M."/>
            <person name="Samsulrizal N.H."/>
            <person name="Jema'on N.A."/>
            <person name="Low K.O."/>
            <person name="Ramli A.N."/>
            <person name="Alias N.I."/>
            <person name="Damis S.I."/>
            <person name="Fuzi S.F."/>
            <person name="Isa M.N."/>
            <person name="Murad A.M."/>
            <person name="Raih M.F."/>
            <person name="Bakar F.D."/>
            <person name="Najimudin N."/>
            <person name="Mahadi N.M."/>
            <person name="Illias R.M."/>
        </authorList>
    </citation>
    <scope>NUCLEOTIDE SEQUENCE [LARGE SCALE GENOMIC DNA]</scope>
    <source>
        <strain evidence="3 4">G1</strain>
    </source>
</reference>
<dbReference type="Gene3D" id="1.20.1250.20">
    <property type="entry name" value="MFS general substrate transporter like domains"/>
    <property type="match status" value="1"/>
</dbReference>
<feature type="transmembrane region" description="Helical" evidence="2">
    <location>
        <begin position="109"/>
        <end position="131"/>
    </location>
</feature>
<proteinExistence type="predicted"/>
<dbReference type="OrthoDB" id="2086294at2"/>
<name>A0A060LS85_9BACI</name>
<keyword evidence="2" id="KW-0472">Membrane</keyword>
<feature type="transmembrane region" description="Helical" evidence="2">
    <location>
        <begin position="173"/>
        <end position="197"/>
    </location>
</feature>
<dbReference type="HOGENOM" id="CLU_054389_0_0_9"/>
<keyword evidence="2" id="KW-1133">Transmembrane helix</keyword>
<protein>
    <submittedName>
        <fullName evidence="3">Major facilitator (MFS) superfamily protein</fullName>
    </submittedName>
</protein>